<evidence type="ECO:0000256" key="2">
    <source>
        <dbReference type="SAM" id="Coils"/>
    </source>
</evidence>
<feature type="region of interest" description="Disordered" evidence="3">
    <location>
        <begin position="832"/>
        <end position="851"/>
    </location>
</feature>
<dbReference type="GO" id="GO:0006508">
    <property type="term" value="P:proteolysis"/>
    <property type="evidence" value="ECO:0007669"/>
    <property type="project" value="InterPro"/>
</dbReference>
<evidence type="ECO:0000256" key="3">
    <source>
        <dbReference type="SAM" id="MobiDB-lite"/>
    </source>
</evidence>
<feature type="region of interest" description="Disordered" evidence="3">
    <location>
        <begin position="930"/>
        <end position="1035"/>
    </location>
</feature>
<dbReference type="SUPFAM" id="SSF56349">
    <property type="entry name" value="DNA breaking-rejoining enzymes"/>
    <property type="match status" value="1"/>
</dbReference>
<reference evidence="5" key="2">
    <citation type="submission" date="2021-08" db="EMBL/GenBank/DDBJ databases">
        <authorList>
            <person name="Eriksson T."/>
        </authorList>
    </citation>
    <scope>NUCLEOTIDE SEQUENCE</scope>
    <source>
        <strain evidence="5">Stoneville</strain>
        <tissue evidence="5">Whole head</tissue>
    </source>
</reference>
<feature type="compositionally biased region" description="Basic residues" evidence="3">
    <location>
        <begin position="961"/>
        <end position="974"/>
    </location>
</feature>
<dbReference type="AlphaFoldDB" id="A0A8J6HEQ6"/>
<dbReference type="EMBL" id="JABDTM020025488">
    <property type="protein sequence ID" value="KAH0813211.1"/>
    <property type="molecule type" value="Genomic_DNA"/>
</dbReference>
<evidence type="ECO:0000259" key="4">
    <source>
        <dbReference type="PROSITE" id="PS50175"/>
    </source>
</evidence>
<dbReference type="GO" id="GO:0015074">
    <property type="term" value="P:DNA integration"/>
    <property type="evidence" value="ECO:0007669"/>
    <property type="project" value="InterPro"/>
</dbReference>
<evidence type="ECO:0000313" key="5">
    <source>
        <dbReference type="EMBL" id="KAH0813211.1"/>
    </source>
</evidence>
<sequence>MWNSDATSFEIKVNVDISKYSKLVAFLKRQNVGYQAKKSKTLTKEQIERFLTEGPDEMYLMANVAMIMVIAGALRSDELVKLTIDDIQDLGSTILPVGKNTFGELPRKIASFLKFPDIPSYTGHCFRRSSTSLLADTGADISVLKRHGGWKSTTVAEGCRCSKRLYPSSFRSRILIAKQIIVQYLQRHIEDAERQLQAEEAQYQQSLLAANAAQNAVQQTQGQLATATAAFATIQQSVTQKERAAAAASTLAATQHEMIQEAQQRLGRLHLRLNKALTELQETQVSVQMAAEASQLAQSIAAASAQFTFANMSRFFVVFVACLAASSAKQQKLRVVAQEPQAQSTGIIGAIEFKGDYSAHGGKKYSSSAELTSLAHSSALQARTAVRNQQAAGIQAAVGAQSGYARAASGAASAAQVALVAKQVIVQNLQRHIEDAERQLQAEQAQYQQTLEAAGAAQNAVQQSQEQLTAATAAFAAVQQSVTQTERAAAAAGTAAAAQHQMIQDAQQRLGQLHLRLNEALAGLQETQLSAQRAAAAAQLAQNNAAASAQLAVANSATVAVAKQQKLSVAFQEPEAQSTSLIDTFKFRNDHSSFGAKKYTSSAELTSLAHSSAQQARTAVRNQQTAGLQASVGAQSGYTRAAAEAASAAQVALVAKQVIVQNLQRHIEDAEHQLQAEQAQYQQSLQAANAAQNAVQQSQGQLSSATAALAAIQQSVTQTERAASAASTAAAAQHEMIQEAQQRLGRLHLRLNEALAGLQETQVSAQRAAAAAQLAQNNAAASAQLAVINAVTITCGSDVTGFDAVRVGRGMPRAPVPFCGCGGTPHGRGSFAERTVSGGRLSGRGKRGSKTNRCRNKGAFIYTMYKKGGVGTWWRRNLSGTVSVTWRSVPGGCRRRARLVLTVFPVGPGRCWLFLFRSDLDAASDFGARERRVQGKRDGRGSLTAGRNGPGRKEKAGRPGFPRHGRERARKKRGKLESRGSLAMGGNGLGRKGESGKAGVPSQWEGTGQEEMESGKAGVPSQWEGTGQEERRKRARRGPFIATVGLRAAGDSRLGRWGSSAQRGVRVLSAGRNTGSGADSVDPIKAVGSALIFCTGSEKERNFSATGSVS</sequence>
<protein>
    <recommendedName>
        <fullName evidence="4">Peptidase A2 domain-containing protein</fullName>
    </recommendedName>
</protein>
<dbReference type="Gene3D" id="1.10.443.10">
    <property type="entry name" value="Intergrase catalytic core"/>
    <property type="match status" value="1"/>
</dbReference>
<organism evidence="5 6">
    <name type="scientific">Tenebrio molitor</name>
    <name type="common">Yellow mealworm beetle</name>
    <dbReference type="NCBI Taxonomy" id="7067"/>
    <lineage>
        <taxon>Eukaryota</taxon>
        <taxon>Metazoa</taxon>
        <taxon>Ecdysozoa</taxon>
        <taxon>Arthropoda</taxon>
        <taxon>Hexapoda</taxon>
        <taxon>Insecta</taxon>
        <taxon>Pterygota</taxon>
        <taxon>Neoptera</taxon>
        <taxon>Endopterygota</taxon>
        <taxon>Coleoptera</taxon>
        <taxon>Polyphaga</taxon>
        <taxon>Cucujiformia</taxon>
        <taxon>Tenebrionidae</taxon>
        <taxon>Tenebrio</taxon>
    </lineage>
</organism>
<gene>
    <name evidence="5" type="ORF">GEV33_009580</name>
</gene>
<reference evidence="5" key="1">
    <citation type="journal article" date="2020" name="J Insects Food Feed">
        <title>The yellow mealworm (Tenebrio molitor) genome: a resource for the emerging insects as food and feed industry.</title>
        <authorList>
            <person name="Eriksson T."/>
            <person name="Andere A."/>
            <person name="Kelstrup H."/>
            <person name="Emery V."/>
            <person name="Picard C."/>
        </authorList>
    </citation>
    <scope>NUCLEOTIDE SEQUENCE</scope>
    <source>
        <strain evidence="5">Stoneville</strain>
        <tissue evidence="5">Whole head</tissue>
    </source>
</reference>
<dbReference type="InterPro" id="IPR007999">
    <property type="entry name" value="DUF745"/>
</dbReference>
<dbReference type="GO" id="GO:0004190">
    <property type="term" value="F:aspartic-type endopeptidase activity"/>
    <property type="evidence" value="ECO:0007669"/>
    <property type="project" value="InterPro"/>
</dbReference>
<feature type="coiled-coil region" evidence="2">
    <location>
        <begin position="182"/>
        <end position="209"/>
    </location>
</feature>
<feature type="domain" description="Peptidase A2" evidence="4">
    <location>
        <begin position="131"/>
        <end position="147"/>
    </location>
</feature>
<keyword evidence="2" id="KW-0175">Coiled coil</keyword>
<evidence type="ECO:0000313" key="6">
    <source>
        <dbReference type="Proteomes" id="UP000719412"/>
    </source>
</evidence>
<feature type="coiled-coil region" evidence="2">
    <location>
        <begin position="653"/>
        <end position="694"/>
    </location>
</feature>
<dbReference type="InterPro" id="IPR013762">
    <property type="entry name" value="Integrase-like_cat_sf"/>
</dbReference>
<dbReference type="Pfam" id="PF05335">
    <property type="entry name" value="DUF745"/>
    <property type="match status" value="3"/>
</dbReference>
<keyword evidence="6" id="KW-1185">Reference proteome</keyword>
<feature type="coiled-coil region" evidence="2">
    <location>
        <begin position="419"/>
        <end position="453"/>
    </location>
</feature>
<dbReference type="PANTHER" id="PTHR37161:SF3">
    <property type="entry name" value="HDC10475"/>
    <property type="match status" value="1"/>
</dbReference>
<dbReference type="GO" id="GO:0006310">
    <property type="term" value="P:DNA recombination"/>
    <property type="evidence" value="ECO:0007669"/>
    <property type="project" value="UniProtKB-KW"/>
</dbReference>
<feature type="compositionally biased region" description="Basic and acidic residues" evidence="3">
    <location>
        <begin position="930"/>
        <end position="940"/>
    </location>
</feature>
<evidence type="ECO:0000256" key="1">
    <source>
        <dbReference type="ARBA" id="ARBA00023172"/>
    </source>
</evidence>
<dbReference type="Proteomes" id="UP000719412">
    <property type="component" value="Unassembled WGS sequence"/>
</dbReference>
<dbReference type="PROSITE" id="PS50175">
    <property type="entry name" value="ASP_PROT_RETROV"/>
    <property type="match status" value="1"/>
</dbReference>
<dbReference type="PANTHER" id="PTHR37161">
    <property type="entry name" value="HDC10475"/>
    <property type="match status" value="1"/>
</dbReference>
<accession>A0A8J6HEQ6</accession>
<keyword evidence="1" id="KW-0233">DNA recombination</keyword>
<dbReference type="GO" id="GO:0003677">
    <property type="term" value="F:DNA binding"/>
    <property type="evidence" value="ECO:0007669"/>
    <property type="project" value="InterPro"/>
</dbReference>
<dbReference type="InterPro" id="IPR011010">
    <property type="entry name" value="DNA_brk_join_enz"/>
</dbReference>
<name>A0A8J6HEQ6_TENMO</name>
<dbReference type="InterPro" id="IPR001995">
    <property type="entry name" value="Peptidase_A2_cat"/>
</dbReference>
<comment type="caution">
    <text evidence="5">The sequence shown here is derived from an EMBL/GenBank/DDBJ whole genome shotgun (WGS) entry which is preliminary data.</text>
</comment>
<proteinExistence type="predicted"/>